<gene>
    <name evidence="1" type="ORF">NDI38_21260</name>
</gene>
<evidence type="ECO:0000313" key="1">
    <source>
        <dbReference type="EMBL" id="MEP1060966.1"/>
    </source>
</evidence>
<name>A0ABV0KNZ3_9CYAN</name>
<protein>
    <submittedName>
        <fullName evidence="1">Uncharacterized protein</fullName>
    </submittedName>
</protein>
<proteinExistence type="predicted"/>
<dbReference type="RefSeq" id="WP_190446663.1">
    <property type="nucleotide sequence ID" value="NZ_JAMPLM010000024.1"/>
</dbReference>
<accession>A0ABV0KNZ3</accession>
<sequence>MQPRFHDWGRSGSVGWEQAIALQKAIIGLGESGDRPSVGSAIGCGMVKGDSVGVGETIAFEGSIGRSRSTRPVLQLIQVSLAQKRSENGKIDCCCRQRRL</sequence>
<comment type="caution">
    <text evidence="1">The sequence shown here is derived from an EMBL/GenBank/DDBJ whole genome shotgun (WGS) entry which is preliminary data.</text>
</comment>
<dbReference type="EMBL" id="JAMPLM010000024">
    <property type="protein sequence ID" value="MEP1060966.1"/>
    <property type="molecule type" value="Genomic_DNA"/>
</dbReference>
<keyword evidence="2" id="KW-1185">Reference proteome</keyword>
<reference evidence="1 2" key="1">
    <citation type="submission" date="2022-04" db="EMBL/GenBank/DDBJ databases">
        <title>Positive selection, recombination, and allopatry shape intraspecific diversity of widespread and dominant cyanobacteria.</title>
        <authorList>
            <person name="Wei J."/>
            <person name="Shu W."/>
            <person name="Hu C."/>
        </authorList>
    </citation>
    <scope>NUCLEOTIDE SEQUENCE [LARGE SCALE GENOMIC DNA]</scope>
    <source>
        <strain evidence="1 2">AS-A4</strain>
    </source>
</reference>
<organism evidence="1 2">
    <name type="scientific">Stenomitos frigidus AS-A4</name>
    <dbReference type="NCBI Taxonomy" id="2933935"/>
    <lineage>
        <taxon>Bacteria</taxon>
        <taxon>Bacillati</taxon>
        <taxon>Cyanobacteriota</taxon>
        <taxon>Cyanophyceae</taxon>
        <taxon>Leptolyngbyales</taxon>
        <taxon>Leptolyngbyaceae</taxon>
        <taxon>Stenomitos</taxon>
    </lineage>
</organism>
<evidence type="ECO:0000313" key="2">
    <source>
        <dbReference type="Proteomes" id="UP001476950"/>
    </source>
</evidence>
<dbReference type="Proteomes" id="UP001476950">
    <property type="component" value="Unassembled WGS sequence"/>
</dbReference>